<organism evidence="9 10">
    <name type="scientific">Pontibacter akesuensis</name>
    <dbReference type="NCBI Taxonomy" id="388950"/>
    <lineage>
        <taxon>Bacteria</taxon>
        <taxon>Pseudomonadati</taxon>
        <taxon>Bacteroidota</taxon>
        <taxon>Cytophagia</taxon>
        <taxon>Cytophagales</taxon>
        <taxon>Hymenobacteraceae</taxon>
        <taxon>Pontibacter</taxon>
    </lineage>
</organism>
<dbReference type="EMBL" id="FPCA01000004">
    <property type="protein sequence ID" value="SFU91808.1"/>
    <property type="molecule type" value="Genomic_DNA"/>
</dbReference>
<evidence type="ECO:0000256" key="5">
    <source>
        <dbReference type="ARBA" id="ARBA00022989"/>
    </source>
</evidence>
<feature type="transmembrane region" description="Helical" evidence="8">
    <location>
        <begin position="288"/>
        <end position="304"/>
    </location>
</feature>
<keyword evidence="10" id="KW-1185">Reference proteome</keyword>
<feature type="transmembrane region" description="Helical" evidence="8">
    <location>
        <begin position="104"/>
        <end position="121"/>
    </location>
</feature>
<proteinExistence type="inferred from homology"/>
<keyword evidence="6 8" id="KW-0472">Membrane</keyword>
<dbReference type="Pfam" id="PF09594">
    <property type="entry name" value="GT87"/>
    <property type="match status" value="1"/>
</dbReference>
<dbReference type="InterPro" id="IPR018584">
    <property type="entry name" value="GT87"/>
</dbReference>
<evidence type="ECO:0000256" key="1">
    <source>
        <dbReference type="ARBA" id="ARBA00004651"/>
    </source>
</evidence>
<dbReference type="AlphaFoldDB" id="A0A1I7K2W8"/>
<reference evidence="10" key="1">
    <citation type="submission" date="2016-10" db="EMBL/GenBank/DDBJ databases">
        <authorList>
            <person name="Varghese N."/>
        </authorList>
    </citation>
    <scope>NUCLEOTIDE SEQUENCE [LARGE SCALE GENOMIC DNA]</scope>
    <source>
        <strain evidence="10">DSM 18820</strain>
    </source>
</reference>
<comment type="similarity">
    <text evidence="7">Belongs to the glycosyltransferase 87 family.</text>
</comment>
<dbReference type="RefSeq" id="WP_068837070.1">
    <property type="nucleotide sequence ID" value="NZ_BMXC01000004.1"/>
</dbReference>
<dbReference type="Proteomes" id="UP000182491">
    <property type="component" value="Unassembled WGS sequence"/>
</dbReference>
<evidence type="ECO:0000256" key="8">
    <source>
        <dbReference type="SAM" id="Phobius"/>
    </source>
</evidence>
<dbReference type="GO" id="GO:0005886">
    <property type="term" value="C:plasma membrane"/>
    <property type="evidence" value="ECO:0007669"/>
    <property type="project" value="UniProtKB-SubCell"/>
</dbReference>
<gene>
    <name evidence="9" type="ORF">SAMN04487941_3335</name>
</gene>
<keyword evidence="4 8" id="KW-0812">Transmembrane</keyword>
<feature type="transmembrane region" description="Helical" evidence="8">
    <location>
        <begin position="265"/>
        <end position="281"/>
    </location>
</feature>
<sequence>MRVSIERFVANKRNLIIIFAVFAVFASLQSYFGSNRTYVEKGIEYEYNRYNNYTIFERSFYHLKNNQNLYVTYPQEHGDLYKYTPTFSVFFGLFAMFPDWLGLSLWNLLNALVLLFGIYYLPRLSNLQKGLVLLIVLAELLTSMQNEQSNALIAGLLVLAYGLLEKRKYLLATLCIVFSAYIKLFGIVGFALFLLYPKKWKMALYTTLWTAVLFLVPLLFVSYEQYLRLFSQYGEMLANDHSASYGFSVMGWLNTWFNLEFNKNVVVLLGALVFMIPFVRLKEYGVDTFRYLALTSILIWVVIFNHKAESPTFIIAMTGVALWYMRSERTILNVALFVAAFVFTGLAATDVFPKFIRDGFFEPYVIKAVPCILIWAKVIYEMMVLKYNRAAKHVVEHAV</sequence>
<evidence type="ECO:0000313" key="10">
    <source>
        <dbReference type="Proteomes" id="UP000182491"/>
    </source>
</evidence>
<feature type="transmembrane region" description="Helical" evidence="8">
    <location>
        <begin position="364"/>
        <end position="380"/>
    </location>
</feature>
<evidence type="ECO:0000256" key="2">
    <source>
        <dbReference type="ARBA" id="ARBA00022475"/>
    </source>
</evidence>
<evidence type="ECO:0000256" key="4">
    <source>
        <dbReference type="ARBA" id="ARBA00022692"/>
    </source>
</evidence>
<accession>A0A1I7K2W8</accession>
<keyword evidence="3" id="KW-0808">Transferase</keyword>
<feature type="transmembrane region" description="Helical" evidence="8">
    <location>
        <begin position="202"/>
        <end position="221"/>
    </location>
</feature>
<dbReference type="STRING" id="388950.GCA_001611675_00917"/>
<dbReference type="GO" id="GO:0016758">
    <property type="term" value="F:hexosyltransferase activity"/>
    <property type="evidence" value="ECO:0007669"/>
    <property type="project" value="InterPro"/>
</dbReference>
<evidence type="ECO:0000256" key="7">
    <source>
        <dbReference type="ARBA" id="ARBA00024033"/>
    </source>
</evidence>
<keyword evidence="2" id="KW-1003">Cell membrane</keyword>
<name>A0A1I7K2W8_9BACT</name>
<feature type="transmembrane region" description="Helical" evidence="8">
    <location>
        <begin position="171"/>
        <end position="196"/>
    </location>
</feature>
<dbReference type="OrthoDB" id="1070018at2"/>
<feature type="transmembrane region" description="Helical" evidence="8">
    <location>
        <begin position="332"/>
        <end position="352"/>
    </location>
</feature>
<evidence type="ECO:0008006" key="11">
    <source>
        <dbReference type="Google" id="ProtNLM"/>
    </source>
</evidence>
<evidence type="ECO:0000313" key="9">
    <source>
        <dbReference type="EMBL" id="SFU91808.1"/>
    </source>
</evidence>
<keyword evidence="5 8" id="KW-1133">Transmembrane helix</keyword>
<feature type="transmembrane region" description="Helical" evidence="8">
    <location>
        <begin position="12"/>
        <end position="32"/>
    </location>
</feature>
<comment type="subcellular location">
    <subcellularLocation>
        <location evidence="1">Cell membrane</location>
        <topology evidence="1">Multi-pass membrane protein</topology>
    </subcellularLocation>
</comment>
<evidence type="ECO:0000256" key="6">
    <source>
        <dbReference type="ARBA" id="ARBA00023136"/>
    </source>
</evidence>
<protein>
    <recommendedName>
        <fullName evidence="11">DUF2029 domain-containing protein</fullName>
    </recommendedName>
</protein>
<evidence type="ECO:0000256" key="3">
    <source>
        <dbReference type="ARBA" id="ARBA00022679"/>
    </source>
</evidence>